<protein>
    <recommendedName>
        <fullName evidence="3">Tautomerase</fullName>
        <ecNumber evidence="3">5.3.2.-</ecNumber>
    </recommendedName>
</protein>
<organism evidence="5 6">
    <name type="scientific">Azospirillum oleiclasticum</name>
    <dbReference type="NCBI Taxonomy" id="2735135"/>
    <lineage>
        <taxon>Bacteria</taxon>
        <taxon>Pseudomonadati</taxon>
        <taxon>Pseudomonadota</taxon>
        <taxon>Alphaproteobacteria</taxon>
        <taxon>Rhodospirillales</taxon>
        <taxon>Azospirillaceae</taxon>
        <taxon>Azospirillum</taxon>
    </lineage>
</organism>
<comment type="caution">
    <text evidence="5">The sequence shown here is derived from an EMBL/GenBank/DDBJ whole genome shotgun (WGS) entry which is preliminary data.</text>
</comment>
<dbReference type="SUPFAM" id="SSF55331">
    <property type="entry name" value="Tautomerase/MIF"/>
    <property type="match status" value="1"/>
</dbReference>
<evidence type="ECO:0000313" key="5">
    <source>
        <dbReference type="EMBL" id="NYZ18455.1"/>
    </source>
</evidence>
<dbReference type="InterPro" id="IPR014347">
    <property type="entry name" value="Tautomerase/MIF_sf"/>
</dbReference>
<dbReference type="NCBIfam" id="NF002571">
    <property type="entry name" value="PRK02220.1"/>
    <property type="match status" value="1"/>
</dbReference>
<dbReference type="InterPro" id="IPR018191">
    <property type="entry name" value="4-OT"/>
</dbReference>
<dbReference type="NCBIfam" id="TIGR00013">
    <property type="entry name" value="taut"/>
    <property type="match status" value="1"/>
</dbReference>
<name>A0ABX2T710_9PROT</name>
<comment type="similarity">
    <text evidence="1 3">Belongs to the 4-oxalocrotonate tautomerase family.</text>
</comment>
<evidence type="ECO:0000313" key="6">
    <source>
        <dbReference type="Proteomes" id="UP000584642"/>
    </source>
</evidence>
<evidence type="ECO:0000256" key="1">
    <source>
        <dbReference type="ARBA" id="ARBA00006723"/>
    </source>
</evidence>
<evidence type="ECO:0000256" key="3">
    <source>
        <dbReference type="RuleBase" id="RU362032"/>
    </source>
</evidence>
<gene>
    <name evidence="5" type="ORF">HND93_01920</name>
</gene>
<accession>A0ABX2T710</accession>
<dbReference type="PANTHER" id="PTHR35530">
    <property type="entry name" value="TAUTOMERASE-RELATED"/>
    <property type="match status" value="1"/>
</dbReference>
<dbReference type="InterPro" id="IPR004370">
    <property type="entry name" value="4-OT-like_dom"/>
</dbReference>
<sequence length="59" mass="6352">MPLVTVTMIEGRPPEAKRALIREVTDAVERAIAAPRPSIRVIIQEVPAAHWGVAGEPKG</sequence>
<dbReference type="Gene3D" id="3.30.429.10">
    <property type="entry name" value="Macrophage Migration Inhibitory Factor"/>
    <property type="match status" value="1"/>
</dbReference>
<keyword evidence="6" id="KW-1185">Reference proteome</keyword>
<evidence type="ECO:0000256" key="2">
    <source>
        <dbReference type="ARBA" id="ARBA00023235"/>
    </source>
</evidence>
<dbReference type="RefSeq" id="WP_180280197.1">
    <property type="nucleotide sequence ID" value="NZ_JABFDB010000001.1"/>
</dbReference>
<dbReference type="Proteomes" id="UP000584642">
    <property type="component" value="Unassembled WGS sequence"/>
</dbReference>
<keyword evidence="2 3" id="KW-0413">Isomerase</keyword>
<proteinExistence type="inferred from homology"/>
<dbReference type="Pfam" id="PF01361">
    <property type="entry name" value="Tautomerase"/>
    <property type="match status" value="1"/>
</dbReference>
<dbReference type="PANTHER" id="PTHR35530:SF1">
    <property type="entry name" value="2-HYDROXYMUCONATE TAUTOMERASE"/>
    <property type="match status" value="1"/>
</dbReference>
<evidence type="ECO:0000259" key="4">
    <source>
        <dbReference type="Pfam" id="PF01361"/>
    </source>
</evidence>
<dbReference type="EMBL" id="JABFDB010000001">
    <property type="protein sequence ID" value="NYZ18455.1"/>
    <property type="molecule type" value="Genomic_DNA"/>
</dbReference>
<feature type="domain" description="4-oxalocrotonate tautomerase-like" evidence="4">
    <location>
        <begin position="2"/>
        <end position="58"/>
    </location>
</feature>
<reference evidence="5 6" key="1">
    <citation type="submission" date="2020-05" db="EMBL/GenBank/DDBJ databases">
        <title>Azospirillum oleiclasticum sp. nov, a nitrogen-fixing and heavy crude oil-emulsifying bacterium isolated from the crude oil of Yumen Oilfield.</title>
        <authorList>
            <person name="Wu D."/>
            <person name="Cai M."/>
            <person name="Zhang X."/>
        </authorList>
    </citation>
    <scope>NUCLEOTIDE SEQUENCE [LARGE SCALE GENOMIC DNA]</scope>
    <source>
        <strain evidence="5 6">ROY-1-1-2</strain>
    </source>
</reference>
<dbReference type="EC" id="5.3.2.-" evidence="3"/>